<proteinExistence type="predicted"/>
<dbReference type="Proteomes" id="UP000074119">
    <property type="component" value="Chromosome"/>
</dbReference>
<dbReference type="RefSeq" id="WP_008247629.1">
    <property type="nucleotide sequence ID" value="NZ_CP014544.1"/>
</dbReference>
<evidence type="ECO:0000313" key="1">
    <source>
        <dbReference type="EMBL" id="AMO68213.1"/>
    </source>
</evidence>
<dbReference type="EMBL" id="CP014544">
    <property type="protein sequence ID" value="AMO68213.1"/>
    <property type="molecule type" value="Genomic_DNA"/>
</dbReference>
<protein>
    <recommendedName>
        <fullName evidence="3">Preprotein translocase subunit YajC</fullName>
    </recommendedName>
</protein>
<organism evidence="1 2">
    <name type="scientific">Zhongshania aliphaticivorans</name>
    <dbReference type="NCBI Taxonomy" id="1470434"/>
    <lineage>
        <taxon>Bacteria</taxon>
        <taxon>Pseudomonadati</taxon>
        <taxon>Pseudomonadota</taxon>
        <taxon>Gammaproteobacteria</taxon>
        <taxon>Cellvibrionales</taxon>
        <taxon>Spongiibacteraceae</taxon>
        <taxon>Zhongshania</taxon>
    </lineage>
</organism>
<dbReference type="KEGG" id="zal:AZF00_07805"/>
<name>A0A127M4Q2_9GAMM</name>
<evidence type="ECO:0008006" key="3">
    <source>
        <dbReference type="Google" id="ProtNLM"/>
    </source>
</evidence>
<dbReference type="AlphaFoldDB" id="A0A127M4Q2"/>
<evidence type="ECO:0000313" key="2">
    <source>
        <dbReference type="Proteomes" id="UP000074119"/>
    </source>
</evidence>
<gene>
    <name evidence="1" type="ORF">AZF00_07805</name>
</gene>
<reference evidence="1 2" key="1">
    <citation type="submission" date="2015-12" db="EMBL/GenBank/DDBJ databases">
        <authorList>
            <person name="Shamseldin A."/>
            <person name="Moawad H."/>
            <person name="Abd El-Rahim W.M."/>
            <person name="Sadowsky M.J."/>
        </authorList>
    </citation>
    <scope>NUCLEOTIDE SEQUENCE [LARGE SCALE GENOMIC DNA]</scope>
    <source>
        <strain evidence="1 2">SM2</strain>
    </source>
</reference>
<dbReference type="STRING" id="1470434.AZF00_07805"/>
<sequence length="161" mass="18331">MAWLIGFAVIGFMLAPIMWILPSRRQSQQAAVRAAARAHGLSVKVVAMPKSRRERVRREDDVFGVCYTRPVHNKKPLPAWKCWLLDIPEGEDDLQPCSPEILTLINECRDLLPNDATMLEFTPIGLHVYWRERQADEKVVADIALCLNTIIEKGKLEIATR</sequence>
<accession>A0A127M4Q2</accession>